<proteinExistence type="predicted"/>
<dbReference type="AlphaFoldDB" id="A0A1G8Y182"/>
<dbReference type="STRING" id="1128970.SAMN04487935_2150"/>
<keyword evidence="3" id="KW-1185">Reference proteome</keyword>
<dbReference type="OrthoDB" id="5379188at2"/>
<keyword evidence="2" id="KW-0255">Endonuclease</keyword>
<evidence type="ECO:0000313" key="3">
    <source>
        <dbReference type="Proteomes" id="UP000199580"/>
    </source>
</evidence>
<evidence type="ECO:0000313" key="2">
    <source>
        <dbReference type="EMBL" id="SDJ96551.1"/>
    </source>
</evidence>
<gene>
    <name evidence="2" type="ORF">SAMN04487935_2150</name>
</gene>
<dbReference type="Proteomes" id="UP000199580">
    <property type="component" value="Unassembled WGS sequence"/>
</dbReference>
<keyword evidence="2" id="KW-0378">Hydrolase</keyword>
<sequence>MTIKDKTRKIIWSKSGNRCAICKTLLVHKIDEANSDFIVGEECHILSSKENGPRGKIESLPDFNIPENLILLCANHHKMIDDFPETFTLEILTDLKRNHEKWVENAIEKDLRSFLESVNNVQVLDEITTHNELRNIIPNSHFYFFDLSSITDQDLSINISEFFDDVRDLIDIYSDIEISNYQRYLIRCENQIKEFNKKGIKIFGKGLIRKYTFLNIPESDYKIAMFVAFDPSINPQSIQENKLTVKLPEDFNPMG</sequence>
<reference evidence="2 3" key="1">
    <citation type="submission" date="2016-10" db="EMBL/GenBank/DDBJ databases">
        <authorList>
            <person name="de Groot N.N."/>
        </authorList>
    </citation>
    <scope>NUCLEOTIDE SEQUENCE [LARGE SCALE GENOMIC DNA]</scope>
    <source>
        <strain evidence="2 3">CGMCC 1.10076</strain>
    </source>
</reference>
<keyword evidence="2" id="KW-0540">Nuclease</keyword>
<feature type="domain" description="HNH nuclease" evidence="1">
    <location>
        <begin position="19"/>
        <end position="83"/>
    </location>
</feature>
<accession>A0A1G8Y182</accession>
<dbReference type="InterPro" id="IPR003615">
    <property type="entry name" value="HNH_nuc"/>
</dbReference>
<dbReference type="EMBL" id="FNEZ01000003">
    <property type="protein sequence ID" value="SDJ96551.1"/>
    <property type="molecule type" value="Genomic_DNA"/>
</dbReference>
<dbReference type="CDD" id="cd00085">
    <property type="entry name" value="HNHc"/>
    <property type="match status" value="1"/>
</dbReference>
<organism evidence="2 3">
    <name type="scientific">Flavobacterium noncentrifugens</name>
    <dbReference type="NCBI Taxonomy" id="1128970"/>
    <lineage>
        <taxon>Bacteria</taxon>
        <taxon>Pseudomonadati</taxon>
        <taxon>Bacteroidota</taxon>
        <taxon>Flavobacteriia</taxon>
        <taxon>Flavobacteriales</taxon>
        <taxon>Flavobacteriaceae</taxon>
        <taxon>Flavobacterium</taxon>
    </lineage>
</organism>
<dbReference type="Pfam" id="PF13391">
    <property type="entry name" value="HNH_2"/>
    <property type="match status" value="1"/>
</dbReference>
<dbReference type="RefSeq" id="WP_091395070.1">
    <property type="nucleotide sequence ID" value="NZ_BKAI01000011.1"/>
</dbReference>
<evidence type="ECO:0000259" key="1">
    <source>
        <dbReference type="Pfam" id="PF13391"/>
    </source>
</evidence>
<dbReference type="GO" id="GO:0004519">
    <property type="term" value="F:endonuclease activity"/>
    <property type="evidence" value="ECO:0007669"/>
    <property type="project" value="UniProtKB-KW"/>
</dbReference>
<protein>
    <submittedName>
        <fullName evidence="2">HNH endonuclease</fullName>
    </submittedName>
</protein>
<name>A0A1G8Y182_9FLAO</name>